<sequence>MRVSTLGIIGGTGWLGGALAQAVLETGFLRAGSLFLSNRSGRHPLQASGAQLLIDNQAVVDASDTVVISVRPEQFSELTLDASGKRVISLMAGVTSQAIAEATGATVVVRAMPNAAVAIRQSFTPWHCSSELTPAAVAFVQGMFGCVGMASRVPTEQCIDYLSALSGTGPALPALLMAALMRQAVAAGVPEDIAQDAARGVVVNASQLLATTEPHALLDALKAYKGVTAQALQSLEDAGFERLIGDAVHAGAEVARRGM</sequence>
<dbReference type="GO" id="GO:0005737">
    <property type="term" value="C:cytoplasm"/>
    <property type="evidence" value="ECO:0007669"/>
    <property type="project" value="UniProtKB-SubCell"/>
</dbReference>
<dbReference type="Gene3D" id="3.40.50.720">
    <property type="entry name" value="NAD(P)-binding Rossmann-like Domain"/>
    <property type="match status" value="1"/>
</dbReference>
<dbReference type="RefSeq" id="WP_037013848.1">
    <property type="nucleotide sequence ID" value="NZ_JRMB01000002.1"/>
</dbReference>
<dbReference type="SUPFAM" id="SSF48179">
    <property type="entry name" value="6-phosphogluconate dehydrogenase C-terminal domain-like"/>
    <property type="match status" value="1"/>
</dbReference>
<comment type="catalytic activity">
    <reaction evidence="4">
        <text>L-proline + NADP(+) = (S)-1-pyrroline-5-carboxylate + NADPH + 2 H(+)</text>
        <dbReference type="Rhea" id="RHEA:14109"/>
        <dbReference type="ChEBI" id="CHEBI:15378"/>
        <dbReference type="ChEBI" id="CHEBI:17388"/>
        <dbReference type="ChEBI" id="CHEBI:57783"/>
        <dbReference type="ChEBI" id="CHEBI:58349"/>
        <dbReference type="ChEBI" id="CHEBI:60039"/>
        <dbReference type="EC" id="1.5.1.2"/>
    </reaction>
</comment>
<evidence type="ECO:0000259" key="7">
    <source>
        <dbReference type="Pfam" id="PF14748"/>
    </source>
</evidence>
<dbReference type="Pfam" id="PF14748">
    <property type="entry name" value="P5CR_dimer"/>
    <property type="match status" value="1"/>
</dbReference>
<feature type="domain" description="Pyrroline-5-carboxylate reductase catalytic N-terminal" evidence="6">
    <location>
        <begin position="6"/>
        <end position="93"/>
    </location>
</feature>
<dbReference type="EMBL" id="JRMB01000002">
    <property type="protein sequence ID" value="KGF63084.1"/>
    <property type="molecule type" value="Genomic_DNA"/>
</dbReference>
<dbReference type="InterPro" id="IPR028939">
    <property type="entry name" value="P5C_Rdtase_cat_N"/>
</dbReference>
<dbReference type="GO" id="GO:0004735">
    <property type="term" value="F:pyrroline-5-carboxylate reductase activity"/>
    <property type="evidence" value="ECO:0007669"/>
    <property type="project" value="UniProtKB-UniRule"/>
</dbReference>
<dbReference type="AlphaFoldDB" id="A0A9X0EC51"/>
<reference evidence="8 9" key="1">
    <citation type="submission" date="2014-09" db="EMBL/GenBank/DDBJ databases">
        <title>Genome sequence of Pseudomonas lutea strain DSM 17257T.</title>
        <authorList>
            <person name="Kwak Y."/>
            <person name="Shin J.-H."/>
        </authorList>
    </citation>
    <scope>NUCLEOTIDE SEQUENCE [LARGE SCALE GENOMIC DNA]</scope>
    <source>
        <strain evidence="8 9">DSM 17257</strain>
    </source>
</reference>
<dbReference type="PANTHER" id="PTHR11645">
    <property type="entry name" value="PYRROLINE-5-CARBOXYLATE REDUCTASE"/>
    <property type="match status" value="1"/>
</dbReference>
<protein>
    <recommendedName>
        <fullName evidence="4">Pyrroline-5-carboxylate reductase</fullName>
        <shortName evidence="4">P5C reductase</shortName>
        <shortName evidence="4">P5CR</shortName>
        <ecNumber evidence="4">1.5.1.2</ecNumber>
    </recommendedName>
    <alternativeName>
        <fullName evidence="4">PCA reductase</fullName>
    </alternativeName>
</protein>
<comment type="similarity">
    <text evidence="1 4">Belongs to the pyrroline-5-carboxylate reductase family.</text>
</comment>
<dbReference type="PIRSF" id="PIRSF000193">
    <property type="entry name" value="Pyrrol-5-carb_rd"/>
    <property type="match status" value="1"/>
</dbReference>
<dbReference type="Proteomes" id="UP000029719">
    <property type="component" value="Unassembled WGS sequence"/>
</dbReference>
<name>A0A9X0EC51_9PSED</name>
<evidence type="ECO:0000313" key="8">
    <source>
        <dbReference type="EMBL" id="KGF63084.1"/>
    </source>
</evidence>
<dbReference type="PANTHER" id="PTHR11645:SF0">
    <property type="entry name" value="PYRROLINE-5-CARBOXYLATE REDUCTASE 3"/>
    <property type="match status" value="1"/>
</dbReference>
<comment type="pathway">
    <text evidence="4">Amino-acid biosynthesis; L-proline biosynthesis; L-proline from L-glutamate 5-semialdehyde: step 1/1.</text>
</comment>
<dbReference type="InterPro" id="IPR036291">
    <property type="entry name" value="NAD(P)-bd_dom_sf"/>
</dbReference>
<evidence type="ECO:0000256" key="4">
    <source>
        <dbReference type="HAMAP-Rule" id="MF_01925"/>
    </source>
</evidence>
<organism evidence="8 9">
    <name type="scientific">Pseudomonas lutea</name>
    <dbReference type="NCBI Taxonomy" id="243924"/>
    <lineage>
        <taxon>Bacteria</taxon>
        <taxon>Pseudomonadati</taxon>
        <taxon>Pseudomonadota</taxon>
        <taxon>Gammaproteobacteria</taxon>
        <taxon>Pseudomonadales</taxon>
        <taxon>Pseudomonadaceae</taxon>
        <taxon>Pseudomonas</taxon>
    </lineage>
</organism>
<keyword evidence="3 4" id="KW-0560">Oxidoreductase</keyword>
<dbReference type="Pfam" id="PF03807">
    <property type="entry name" value="F420_oxidored"/>
    <property type="match status" value="1"/>
</dbReference>
<dbReference type="Gene3D" id="1.10.3730.10">
    <property type="entry name" value="ProC C-terminal domain-like"/>
    <property type="match status" value="1"/>
</dbReference>
<accession>A0A9X0EC51</accession>
<dbReference type="InterPro" id="IPR029036">
    <property type="entry name" value="P5CR_dimer"/>
</dbReference>
<evidence type="ECO:0000256" key="1">
    <source>
        <dbReference type="ARBA" id="ARBA00005525"/>
    </source>
</evidence>
<dbReference type="SUPFAM" id="SSF51735">
    <property type="entry name" value="NAD(P)-binding Rossmann-fold domains"/>
    <property type="match status" value="1"/>
</dbReference>
<dbReference type="InterPro" id="IPR000304">
    <property type="entry name" value="Pyrroline-COOH_reductase"/>
</dbReference>
<feature type="binding site" evidence="5">
    <location>
        <position position="56"/>
    </location>
    <ligand>
        <name>NADPH</name>
        <dbReference type="ChEBI" id="CHEBI:57783"/>
    </ligand>
</feature>
<proteinExistence type="inferred from homology"/>
<comment type="catalytic activity">
    <reaction evidence="4">
        <text>L-proline + NAD(+) = (S)-1-pyrroline-5-carboxylate + NADH + 2 H(+)</text>
        <dbReference type="Rhea" id="RHEA:14105"/>
        <dbReference type="ChEBI" id="CHEBI:15378"/>
        <dbReference type="ChEBI" id="CHEBI:17388"/>
        <dbReference type="ChEBI" id="CHEBI:57540"/>
        <dbReference type="ChEBI" id="CHEBI:57945"/>
        <dbReference type="ChEBI" id="CHEBI:60039"/>
        <dbReference type="EC" id="1.5.1.2"/>
    </reaction>
</comment>
<dbReference type="EC" id="1.5.1.2" evidence="4"/>
<evidence type="ECO:0000313" key="9">
    <source>
        <dbReference type="Proteomes" id="UP000029719"/>
    </source>
</evidence>
<keyword evidence="4" id="KW-0963">Cytoplasm</keyword>
<dbReference type="GO" id="GO:0055129">
    <property type="term" value="P:L-proline biosynthetic process"/>
    <property type="evidence" value="ECO:0007669"/>
    <property type="project" value="UniProtKB-UniRule"/>
</dbReference>
<feature type="binding site" evidence="5">
    <location>
        <begin position="9"/>
        <end position="15"/>
    </location>
    <ligand>
        <name>NADP(+)</name>
        <dbReference type="ChEBI" id="CHEBI:58349"/>
    </ligand>
</feature>
<evidence type="ECO:0000259" key="6">
    <source>
        <dbReference type="Pfam" id="PF03807"/>
    </source>
</evidence>
<comment type="function">
    <text evidence="4">Catalyzes the reduction of 1-pyrroline-5-carboxylate (PCA) to L-proline.</text>
</comment>
<evidence type="ECO:0000256" key="5">
    <source>
        <dbReference type="PIRSR" id="PIRSR000193-1"/>
    </source>
</evidence>
<dbReference type="HAMAP" id="MF_01925">
    <property type="entry name" value="P5C_reductase"/>
    <property type="match status" value="1"/>
</dbReference>
<keyword evidence="4" id="KW-0641">Proline biosynthesis</keyword>
<evidence type="ECO:0000256" key="3">
    <source>
        <dbReference type="ARBA" id="ARBA00023002"/>
    </source>
</evidence>
<comment type="subcellular location">
    <subcellularLocation>
        <location evidence="4">Cytoplasm</location>
    </subcellularLocation>
</comment>
<feature type="domain" description="Pyrroline-5-carboxylate reductase dimerisation" evidence="7">
    <location>
        <begin position="156"/>
        <end position="256"/>
    </location>
</feature>
<comment type="caution">
    <text evidence="8">The sequence shown here is derived from an EMBL/GenBank/DDBJ whole genome shotgun (WGS) entry which is preliminary data.</text>
</comment>
<gene>
    <name evidence="4" type="primary">proC</name>
    <name evidence="8" type="ORF">LT42_14165</name>
</gene>
<evidence type="ECO:0000256" key="2">
    <source>
        <dbReference type="ARBA" id="ARBA00022857"/>
    </source>
</evidence>
<dbReference type="InterPro" id="IPR008927">
    <property type="entry name" value="6-PGluconate_DH-like_C_sf"/>
</dbReference>
<keyword evidence="2 4" id="KW-0521">NADP</keyword>
<dbReference type="OrthoDB" id="8418678at2"/>
<keyword evidence="4" id="KW-0028">Amino-acid biosynthesis</keyword>